<feature type="compositionally biased region" description="Basic and acidic residues" evidence="1">
    <location>
        <begin position="260"/>
        <end position="269"/>
    </location>
</feature>
<feature type="region of interest" description="Disordered" evidence="1">
    <location>
        <begin position="13"/>
        <end position="38"/>
    </location>
</feature>
<protein>
    <submittedName>
        <fullName evidence="2">Uncharacterized protein</fullName>
    </submittedName>
</protein>
<feature type="region of interest" description="Disordered" evidence="1">
    <location>
        <begin position="194"/>
        <end position="269"/>
    </location>
</feature>
<feature type="compositionally biased region" description="Basic and acidic residues" evidence="1">
    <location>
        <begin position="220"/>
        <end position="234"/>
    </location>
</feature>
<dbReference type="AlphaFoldDB" id="A0A5B7GUM4"/>
<feature type="region of interest" description="Disordered" evidence="1">
    <location>
        <begin position="158"/>
        <end position="177"/>
    </location>
</feature>
<dbReference type="Proteomes" id="UP000324222">
    <property type="component" value="Unassembled WGS sequence"/>
</dbReference>
<proteinExistence type="predicted"/>
<name>A0A5B7GUM4_PORTR</name>
<comment type="caution">
    <text evidence="2">The sequence shown here is derived from an EMBL/GenBank/DDBJ whole genome shotgun (WGS) entry which is preliminary data.</text>
</comment>
<accession>A0A5B7GUM4</accession>
<evidence type="ECO:0000313" key="2">
    <source>
        <dbReference type="EMBL" id="MPC60264.1"/>
    </source>
</evidence>
<dbReference type="EMBL" id="VSRR010017339">
    <property type="protein sequence ID" value="MPC60264.1"/>
    <property type="molecule type" value="Genomic_DNA"/>
</dbReference>
<feature type="compositionally biased region" description="Pro residues" evidence="1">
    <location>
        <begin position="195"/>
        <end position="211"/>
    </location>
</feature>
<organism evidence="2 3">
    <name type="scientific">Portunus trituberculatus</name>
    <name type="common">Swimming crab</name>
    <name type="synonym">Neptunus trituberculatus</name>
    <dbReference type="NCBI Taxonomy" id="210409"/>
    <lineage>
        <taxon>Eukaryota</taxon>
        <taxon>Metazoa</taxon>
        <taxon>Ecdysozoa</taxon>
        <taxon>Arthropoda</taxon>
        <taxon>Crustacea</taxon>
        <taxon>Multicrustacea</taxon>
        <taxon>Malacostraca</taxon>
        <taxon>Eumalacostraca</taxon>
        <taxon>Eucarida</taxon>
        <taxon>Decapoda</taxon>
        <taxon>Pleocyemata</taxon>
        <taxon>Brachyura</taxon>
        <taxon>Eubrachyura</taxon>
        <taxon>Portunoidea</taxon>
        <taxon>Portunidae</taxon>
        <taxon>Portuninae</taxon>
        <taxon>Portunus</taxon>
    </lineage>
</organism>
<evidence type="ECO:0000256" key="1">
    <source>
        <dbReference type="SAM" id="MobiDB-lite"/>
    </source>
</evidence>
<reference evidence="2 3" key="1">
    <citation type="submission" date="2019-05" db="EMBL/GenBank/DDBJ databases">
        <title>Another draft genome of Portunus trituberculatus and its Hox gene families provides insights of decapod evolution.</title>
        <authorList>
            <person name="Jeong J.-H."/>
            <person name="Song I."/>
            <person name="Kim S."/>
            <person name="Choi T."/>
            <person name="Kim D."/>
            <person name="Ryu S."/>
            <person name="Kim W."/>
        </authorList>
    </citation>
    <scope>NUCLEOTIDE SEQUENCE [LARGE SCALE GENOMIC DNA]</scope>
    <source>
        <tissue evidence="2">Muscle</tissue>
    </source>
</reference>
<keyword evidence="3" id="KW-1185">Reference proteome</keyword>
<feature type="compositionally biased region" description="Low complexity" evidence="1">
    <location>
        <begin position="235"/>
        <end position="249"/>
    </location>
</feature>
<evidence type="ECO:0000313" key="3">
    <source>
        <dbReference type="Proteomes" id="UP000324222"/>
    </source>
</evidence>
<gene>
    <name evidence="2" type="ORF">E2C01_054303</name>
</gene>
<sequence>MSLANGVLLVPFPSLQTPDRVSPQPPDPHTRSYSLSGSGRRWRGCGVGTDSTNDTGRDGTVLVRRAGHCASPSPLSSRLLPPQCSVTLTHPRGAVGCGGVSAGRGGATRVSPFCVTRDTGDKWRLFDCRWDFFGELLGWRELPRARVEWGLGVKAPPVSQPFPPRRPSLTTNGTQHATSRLLIVRPSRLCGGPFIAPPRPAPLRPVPPRPRPQLRRPAVRKMDGARYSSGREESVSPLPSSPHEPSLAPRNFPQLLASPRRPDNCHSPR</sequence>